<dbReference type="PANTHER" id="PTHR11125">
    <property type="entry name" value="SUPPRESSOR OF TY 5"/>
    <property type="match status" value="1"/>
</dbReference>
<dbReference type="EMBL" id="CAJVPJ010000111">
    <property type="protein sequence ID" value="CAG8479735.1"/>
    <property type="molecule type" value="Genomic_DNA"/>
</dbReference>
<reference evidence="14" key="1">
    <citation type="submission" date="2021-06" db="EMBL/GenBank/DDBJ databases">
        <authorList>
            <person name="Kallberg Y."/>
            <person name="Tangrot J."/>
            <person name="Rosling A."/>
        </authorList>
    </citation>
    <scope>NUCLEOTIDE SEQUENCE</scope>
    <source>
        <strain evidence="14">IA702</strain>
    </source>
</reference>
<feature type="compositionally biased region" description="Low complexity" evidence="10">
    <location>
        <begin position="659"/>
        <end position="683"/>
    </location>
</feature>
<dbReference type="Gene3D" id="3.30.70.940">
    <property type="entry name" value="NusG, N-terminal domain"/>
    <property type="match status" value="1"/>
</dbReference>
<evidence type="ECO:0000313" key="14">
    <source>
        <dbReference type="EMBL" id="CAG8479735.1"/>
    </source>
</evidence>
<dbReference type="GO" id="GO:0032784">
    <property type="term" value="P:regulation of DNA-templated transcription elongation"/>
    <property type="evidence" value="ECO:0007669"/>
    <property type="project" value="InterPro"/>
</dbReference>
<evidence type="ECO:0000256" key="8">
    <source>
        <dbReference type="ARBA" id="ARBA00029865"/>
    </source>
</evidence>
<accession>A0A9N8WAY3</accession>
<feature type="region of interest" description="Disordered" evidence="10">
    <location>
        <begin position="548"/>
        <end position="586"/>
    </location>
</feature>
<proteinExistence type="inferred from homology"/>
<feature type="domain" description="KOW" evidence="12">
    <location>
        <begin position="297"/>
        <end position="324"/>
    </location>
</feature>
<evidence type="ECO:0000256" key="4">
    <source>
        <dbReference type="ARBA" id="ARBA00021370"/>
    </source>
</evidence>
<feature type="domain" description="KOW" evidence="12">
    <location>
        <begin position="184"/>
        <end position="211"/>
    </location>
</feature>
<comment type="function">
    <text evidence="7">The SPT4-SPT5 complex mediates both activation and inhibition of transcription elongation, and plays a role in pre-mRNA processing. This complex seems to be important for the stability of the RNA polymerase II elongation machinery on the chromatin template but not for the inherent ability of this machinery to translocate down the gene.</text>
</comment>
<evidence type="ECO:0000259" key="12">
    <source>
        <dbReference type="SMART" id="SM00739"/>
    </source>
</evidence>
<dbReference type="InterPro" id="IPR005100">
    <property type="entry name" value="NGN-domain"/>
</dbReference>
<evidence type="ECO:0000256" key="3">
    <source>
        <dbReference type="ARBA" id="ARBA00020181"/>
    </source>
</evidence>
<dbReference type="Pfam" id="PF23291">
    <property type="entry name" value="KOW4_SPT5"/>
    <property type="match status" value="1"/>
</dbReference>
<dbReference type="GO" id="GO:0006368">
    <property type="term" value="P:transcription elongation by RNA polymerase II"/>
    <property type="evidence" value="ECO:0007669"/>
    <property type="project" value="TreeGrafter"/>
</dbReference>
<evidence type="ECO:0000256" key="9">
    <source>
        <dbReference type="ARBA" id="ARBA00031006"/>
    </source>
</evidence>
<evidence type="ECO:0000259" key="13">
    <source>
        <dbReference type="SMART" id="SM01104"/>
    </source>
</evidence>
<keyword evidence="15" id="KW-1185">Reference proteome</keyword>
<dbReference type="CDD" id="cd06085">
    <property type="entry name" value="KOW_Spt5_5"/>
    <property type="match status" value="1"/>
</dbReference>
<evidence type="ECO:0000256" key="5">
    <source>
        <dbReference type="ARBA" id="ARBA00023163"/>
    </source>
</evidence>
<evidence type="ECO:0000256" key="10">
    <source>
        <dbReference type="SAM" id="MobiDB-lite"/>
    </source>
</evidence>
<evidence type="ECO:0000256" key="6">
    <source>
        <dbReference type="ARBA" id="ARBA00023242"/>
    </source>
</evidence>
<dbReference type="InterPro" id="IPR014722">
    <property type="entry name" value="Rib_uL2_dom2"/>
</dbReference>
<dbReference type="Pfam" id="PF03439">
    <property type="entry name" value="Spt5-NGN"/>
    <property type="match status" value="1"/>
</dbReference>
<dbReference type="Pfam" id="PF23037">
    <property type="entry name" value="KOWx_SPT5"/>
    <property type="match status" value="1"/>
</dbReference>
<evidence type="ECO:0000313" key="15">
    <source>
        <dbReference type="Proteomes" id="UP000789572"/>
    </source>
</evidence>
<dbReference type="SUPFAM" id="SSF50104">
    <property type="entry name" value="Translation proteins SH3-like domain"/>
    <property type="match status" value="1"/>
</dbReference>
<dbReference type="GO" id="GO:0006357">
    <property type="term" value="P:regulation of transcription by RNA polymerase II"/>
    <property type="evidence" value="ECO:0007669"/>
    <property type="project" value="InterPro"/>
</dbReference>
<dbReference type="InterPro" id="IPR024945">
    <property type="entry name" value="Spt5_C_dom"/>
</dbReference>
<dbReference type="PANTHER" id="PTHR11125:SF7">
    <property type="entry name" value="TRANSCRIPTION ELONGATION FACTOR SPT5"/>
    <property type="match status" value="1"/>
</dbReference>
<comment type="subcellular location">
    <subcellularLocation>
        <location evidence="1">Nucleus</location>
    </subcellularLocation>
</comment>
<dbReference type="InterPro" id="IPR005824">
    <property type="entry name" value="KOW"/>
</dbReference>
<feature type="domain" description="Spt5 C-terminal" evidence="13">
    <location>
        <begin position="677"/>
        <end position="801"/>
    </location>
</feature>
<feature type="compositionally biased region" description="Basic residues" evidence="10">
    <location>
        <begin position="573"/>
        <end position="586"/>
    </location>
</feature>
<dbReference type="Pfam" id="PF00467">
    <property type="entry name" value="KOW"/>
    <property type="match status" value="1"/>
</dbReference>
<dbReference type="InterPro" id="IPR036735">
    <property type="entry name" value="NGN_dom_sf"/>
</dbReference>
<feature type="domain" description="KOW" evidence="12">
    <location>
        <begin position="587"/>
        <end position="614"/>
    </location>
</feature>
<evidence type="ECO:0000256" key="2">
    <source>
        <dbReference type="ARBA" id="ARBA00006956"/>
    </source>
</evidence>
<dbReference type="CDD" id="cd06083">
    <property type="entry name" value="KOW_Spt5_3"/>
    <property type="match status" value="1"/>
</dbReference>
<dbReference type="SMART" id="SM00738">
    <property type="entry name" value="NGN"/>
    <property type="match status" value="1"/>
</dbReference>
<evidence type="ECO:0000256" key="7">
    <source>
        <dbReference type="ARBA" id="ARBA00024691"/>
    </source>
</evidence>
<organism evidence="14 15">
    <name type="scientific">Paraglomus occultum</name>
    <dbReference type="NCBI Taxonomy" id="144539"/>
    <lineage>
        <taxon>Eukaryota</taxon>
        <taxon>Fungi</taxon>
        <taxon>Fungi incertae sedis</taxon>
        <taxon>Mucoromycota</taxon>
        <taxon>Glomeromycotina</taxon>
        <taxon>Glomeromycetes</taxon>
        <taxon>Paraglomerales</taxon>
        <taxon>Paraglomeraceae</taxon>
        <taxon>Paraglomus</taxon>
    </lineage>
</organism>
<dbReference type="InterPro" id="IPR039659">
    <property type="entry name" value="SPT5"/>
</dbReference>
<dbReference type="InterPro" id="IPR008991">
    <property type="entry name" value="Translation_prot_SH3-like_sf"/>
</dbReference>
<feature type="domain" description="KOW" evidence="12">
    <location>
        <begin position="352"/>
        <end position="379"/>
    </location>
</feature>
<keyword evidence="6" id="KW-0539">Nucleus</keyword>
<dbReference type="GO" id="GO:0032044">
    <property type="term" value="C:DSIF complex"/>
    <property type="evidence" value="ECO:0007669"/>
    <property type="project" value="TreeGrafter"/>
</dbReference>
<dbReference type="InterPro" id="IPR041977">
    <property type="entry name" value="KOW_Spt5_4"/>
</dbReference>
<dbReference type="Pfam" id="PF23290">
    <property type="entry name" value="KOW5_SPT5"/>
    <property type="match status" value="1"/>
</dbReference>
<feature type="region of interest" description="Disordered" evidence="10">
    <location>
        <begin position="645"/>
        <end position="763"/>
    </location>
</feature>
<dbReference type="OrthoDB" id="28901at2759"/>
<feature type="domain" description="NusG-like N-terminal" evidence="11">
    <location>
        <begin position="89"/>
        <end position="179"/>
    </location>
</feature>
<dbReference type="InterPro" id="IPR041976">
    <property type="entry name" value="KOW_Spt5_3"/>
</dbReference>
<protein>
    <recommendedName>
        <fullName evidence="3">Transcription elongation factor SPT5</fullName>
    </recommendedName>
    <alternativeName>
        <fullName evidence="8 9">Chromatin Elongation factor SPT5</fullName>
    </alternativeName>
    <alternativeName>
        <fullName evidence="4">Transcription elongation factor spt5</fullName>
    </alternativeName>
</protein>
<dbReference type="InterPro" id="IPR057936">
    <property type="entry name" value="KOWx_Spt5"/>
</dbReference>
<evidence type="ECO:0000259" key="11">
    <source>
        <dbReference type="SMART" id="SM00738"/>
    </source>
</evidence>
<dbReference type="AlphaFoldDB" id="A0A9N8WAY3"/>
<comment type="caution">
    <text evidence="14">The sequence shown here is derived from an EMBL/GenBank/DDBJ whole genome shotgun (WGS) entry which is preliminary data.</text>
</comment>
<dbReference type="CDD" id="cd09888">
    <property type="entry name" value="NGN_Euk"/>
    <property type="match status" value="1"/>
</dbReference>
<dbReference type="InterPro" id="IPR006645">
    <property type="entry name" value="NGN-like_dom"/>
</dbReference>
<dbReference type="SMART" id="SM01104">
    <property type="entry name" value="CTD"/>
    <property type="match status" value="1"/>
</dbReference>
<dbReference type="GO" id="GO:0003729">
    <property type="term" value="F:mRNA binding"/>
    <property type="evidence" value="ECO:0007669"/>
    <property type="project" value="TreeGrafter"/>
</dbReference>
<sequence>MNKRVKRVFVLIRLSIIQRTFIARDEPEEDRLSARAVRRARFDLEREEEDAFDAHEMAARLKERHRRRPLRMATDTAIPAVLQLADVNEPNMWVVRCKPGKEKDIVLTLMRRVSDAEQYGGSTSKIFSASCRDSLKGYVYIEARKLADVQAAVQNVNNVFATKIQLVPVDERADVIVIKSKRVDLKPNSWVKIKKGRNAGELAQVVDISETGDSARVKLVAKKDDPLSGDKRKKPAHANNYKRGYIERDVKISNLIVDDVSPSVDEITAFAAAQFEEGATIATLAIDSPLTAAIKTDFQPGDIVEVVDGGEAGLYGTVDVVELGMVTFTVSPDINSGALQKAVVEASRLRKKFSQGDHVKVLNGKHKDATGMVLEVKGTTVTLVLDDTMEEAVVFSKDVKRAADATKSVTSESKYELHEFVQLFNGTYGIIVGIERGSYRILSDDGIVRSVEAVEISRKLDTRRAQVKDSHGNTLQQGDLAQETIREMREGKILHIFKHTAFLLSRDVSENGGVFFTRWKSLINKNSTTTAPKLDQINPAVYGNRQLDRSQGQNRGFNNRGYGERGGYDRMRGKNGRGRGRGRGRKDHLIDQTVTIVKGPYKGYMGIVKDTTETMARVELHTDSRILNVEKAKLMMKDSSGIIRPIASDFQPRERDLDTSSNYGASSPYSPSGWSSSPRTPSWAGSRTPAYSSAMTPNPHADGSRTPAIHSMNDGSQTPAWDIGSKTPAWIGGSSDGSPRWGDGGLTPRWNDISAPTPAPETPRFSAPTPAPVTPNFLAATPAADGPNFVPTPKHLPPTTPEPMTPGLFVPATPHFIPATPMAAGGDYADGTLNSE</sequence>
<feature type="compositionally biased region" description="Basic and acidic residues" evidence="10">
    <location>
        <begin position="562"/>
        <end position="572"/>
    </location>
</feature>
<dbReference type="Proteomes" id="UP000789572">
    <property type="component" value="Unassembled WGS sequence"/>
</dbReference>
<name>A0A9N8WAY3_9GLOM</name>
<dbReference type="InterPro" id="IPR041978">
    <property type="entry name" value="KOW_Spt5_5"/>
</dbReference>
<dbReference type="InterPro" id="IPR039385">
    <property type="entry name" value="NGN_Euk"/>
</dbReference>
<dbReference type="Pfam" id="PF12815">
    <property type="entry name" value="CTD"/>
    <property type="match status" value="1"/>
</dbReference>
<dbReference type="SMART" id="SM00739">
    <property type="entry name" value="KOW"/>
    <property type="match status" value="4"/>
</dbReference>
<evidence type="ECO:0000256" key="1">
    <source>
        <dbReference type="ARBA" id="ARBA00004123"/>
    </source>
</evidence>
<dbReference type="Gene3D" id="2.30.30.30">
    <property type="match status" value="3"/>
</dbReference>
<gene>
    <name evidence="14" type="ORF">POCULU_LOCUS1477</name>
</gene>
<keyword evidence="5" id="KW-0804">Transcription</keyword>
<dbReference type="CDD" id="cd06084">
    <property type="entry name" value="KOW_Spt5_4"/>
    <property type="match status" value="1"/>
</dbReference>
<comment type="similarity">
    <text evidence="2">Belongs to the SPT5 family.</text>
</comment>